<evidence type="ECO:0000256" key="1">
    <source>
        <dbReference type="ARBA" id="ARBA00005560"/>
    </source>
</evidence>
<dbReference type="SUPFAM" id="SSF55945">
    <property type="entry name" value="TATA-box binding protein-like"/>
    <property type="match status" value="1"/>
</dbReference>
<keyword evidence="2" id="KW-0238">DNA-binding</keyword>
<name>A0A8C4HH42_DICLA</name>
<evidence type="ECO:0000313" key="4">
    <source>
        <dbReference type="Ensembl" id="ENSDLAP00005041987.1"/>
    </source>
</evidence>
<dbReference type="PRINTS" id="PR00686">
    <property type="entry name" value="TIFACTORIID"/>
</dbReference>
<dbReference type="Proteomes" id="UP000694389">
    <property type="component" value="Unassembled WGS sequence"/>
</dbReference>
<dbReference type="Ensembl" id="ENSDLAT00005044835.2">
    <property type="protein sequence ID" value="ENSDLAP00005041987.1"/>
    <property type="gene ID" value="ENSDLAG00005018739.2"/>
</dbReference>
<dbReference type="PANTHER" id="PTHR10126">
    <property type="entry name" value="TATA-BOX BINDING PROTEIN"/>
    <property type="match status" value="1"/>
</dbReference>
<dbReference type="GeneTree" id="ENSGT00940000159561"/>
<evidence type="ECO:0008006" key="6">
    <source>
        <dbReference type="Google" id="ProtNLM"/>
    </source>
</evidence>
<dbReference type="InterPro" id="IPR000814">
    <property type="entry name" value="TBP"/>
</dbReference>
<evidence type="ECO:0000256" key="3">
    <source>
        <dbReference type="ARBA" id="ARBA00023163"/>
    </source>
</evidence>
<keyword evidence="5" id="KW-1185">Reference proteome</keyword>
<evidence type="ECO:0000256" key="2">
    <source>
        <dbReference type="ARBA" id="ARBA00023125"/>
    </source>
</evidence>
<sequence>MSHSCVVVKVCVFVCRNVTSTVKLGCCLDLNVIACKAWNVEYNPKTYKALIMRIRQPRTTALIYKSGNIVCTGAKSVEGSRLAARKYTRIVQKLGFPAHFLNFKIHNLVASCNSFPVIMMFP</sequence>
<organism evidence="4 5">
    <name type="scientific">Dicentrarchus labrax</name>
    <name type="common">European seabass</name>
    <name type="synonym">Morone labrax</name>
    <dbReference type="NCBI Taxonomy" id="13489"/>
    <lineage>
        <taxon>Eukaryota</taxon>
        <taxon>Metazoa</taxon>
        <taxon>Chordata</taxon>
        <taxon>Craniata</taxon>
        <taxon>Vertebrata</taxon>
        <taxon>Euteleostomi</taxon>
        <taxon>Actinopterygii</taxon>
        <taxon>Neopterygii</taxon>
        <taxon>Teleostei</taxon>
        <taxon>Neoteleostei</taxon>
        <taxon>Acanthomorphata</taxon>
        <taxon>Eupercaria</taxon>
        <taxon>Moronidae</taxon>
        <taxon>Dicentrarchus</taxon>
    </lineage>
</organism>
<proteinExistence type="inferred from homology"/>
<keyword evidence="3" id="KW-0804">Transcription</keyword>
<dbReference type="InterPro" id="IPR012295">
    <property type="entry name" value="TBP_dom_sf"/>
</dbReference>
<reference evidence="4" key="2">
    <citation type="submission" date="2025-09" db="UniProtKB">
        <authorList>
            <consortium name="Ensembl"/>
        </authorList>
    </citation>
    <scope>IDENTIFICATION</scope>
</reference>
<dbReference type="GO" id="GO:0006352">
    <property type="term" value="P:DNA-templated transcription initiation"/>
    <property type="evidence" value="ECO:0007669"/>
    <property type="project" value="InterPro"/>
</dbReference>
<accession>A0A8C4HH42</accession>
<reference evidence="4" key="1">
    <citation type="submission" date="2025-08" db="UniProtKB">
        <authorList>
            <consortium name="Ensembl"/>
        </authorList>
    </citation>
    <scope>IDENTIFICATION</scope>
</reference>
<dbReference type="Gene3D" id="3.30.310.10">
    <property type="entry name" value="TATA-Binding Protein"/>
    <property type="match status" value="1"/>
</dbReference>
<dbReference type="GO" id="GO:0003677">
    <property type="term" value="F:DNA binding"/>
    <property type="evidence" value="ECO:0007669"/>
    <property type="project" value="UniProtKB-KW"/>
</dbReference>
<dbReference type="Pfam" id="PF00352">
    <property type="entry name" value="TBP"/>
    <property type="match status" value="1"/>
</dbReference>
<comment type="similarity">
    <text evidence="1">Belongs to the TBP family.</text>
</comment>
<evidence type="ECO:0000313" key="5">
    <source>
        <dbReference type="Proteomes" id="UP000694389"/>
    </source>
</evidence>
<dbReference type="AlphaFoldDB" id="A0A8C4HH42"/>
<protein>
    <recommendedName>
        <fullName evidence="6">TATA-box-binding protein</fullName>
    </recommendedName>
</protein>
<dbReference type="FunFam" id="3.30.310.10:FF:000001">
    <property type="entry name" value="TATA-box-binding protein 2"/>
    <property type="match status" value="1"/>
</dbReference>